<evidence type="ECO:0008006" key="3">
    <source>
        <dbReference type="Google" id="ProtNLM"/>
    </source>
</evidence>
<comment type="caution">
    <text evidence="1">The sequence shown here is derived from an EMBL/GenBank/DDBJ whole genome shotgun (WGS) entry which is preliminary data.</text>
</comment>
<dbReference type="OrthoDB" id="9987145at2759"/>
<dbReference type="EMBL" id="JACMRX010000006">
    <property type="protein sequence ID" value="KAF7987980.1"/>
    <property type="molecule type" value="Genomic_DNA"/>
</dbReference>
<dbReference type="InterPro" id="IPR019149">
    <property type="entry name" value="ABHD18"/>
</dbReference>
<dbReference type="PANTHER" id="PTHR13617">
    <property type="entry name" value="PROTEIN ABHD18"/>
    <property type="match status" value="1"/>
</dbReference>
<reference evidence="1 2" key="1">
    <citation type="submission" date="2020-08" db="EMBL/GenBank/DDBJ databases">
        <title>Aphidius gifuensis genome sequencing and assembly.</title>
        <authorList>
            <person name="Du Z."/>
        </authorList>
    </citation>
    <scope>NUCLEOTIDE SEQUENCE [LARGE SCALE GENOMIC DNA]</scope>
    <source>
        <strain evidence="1">YNYX2018</strain>
        <tissue evidence="1">Adults</tissue>
    </source>
</reference>
<protein>
    <recommendedName>
        <fullName evidence="3">Protein ABHD18</fullName>
    </recommendedName>
</protein>
<organism evidence="1 2">
    <name type="scientific">Aphidius gifuensis</name>
    <name type="common">Parasitoid wasp</name>
    <dbReference type="NCBI Taxonomy" id="684658"/>
    <lineage>
        <taxon>Eukaryota</taxon>
        <taxon>Metazoa</taxon>
        <taxon>Ecdysozoa</taxon>
        <taxon>Arthropoda</taxon>
        <taxon>Hexapoda</taxon>
        <taxon>Insecta</taxon>
        <taxon>Pterygota</taxon>
        <taxon>Neoptera</taxon>
        <taxon>Endopterygota</taxon>
        <taxon>Hymenoptera</taxon>
        <taxon>Apocrita</taxon>
        <taxon>Ichneumonoidea</taxon>
        <taxon>Braconidae</taxon>
        <taxon>Aphidiinae</taxon>
        <taxon>Aphidius</taxon>
    </lineage>
</organism>
<evidence type="ECO:0000313" key="2">
    <source>
        <dbReference type="Proteomes" id="UP000639338"/>
    </source>
</evidence>
<dbReference type="Pfam" id="PF09752">
    <property type="entry name" value="ABHD18"/>
    <property type="match status" value="1"/>
</dbReference>
<name>A0A835CPD4_APHGI</name>
<gene>
    <name evidence="1" type="ORF">HCN44_004796</name>
</gene>
<dbReference type="Gene3D" id="3.40.50.1820">
    <property type="entry name" value="alpha/beta hydrolase"/>
    <property type="match status" value="1"/>
</dbReference>
<dbReference type="AlphaFoldDB" id="A0A835CPD4"/>
<dbReference type="SUPFAM" id="SSF53474">
    <property type="entry name" value="alpha/beta-Hydrolases"/>
    <property type="match status" value="1"/>
</dbReference>
<accession>A0A835CPD4</accession>
<sequence>MAPSLLDVVYRRLILTKFFTKGWGTPENLRRIFEFKKVVANRNACYNLIPRDYPITITKDEEWSDCHIIEGCFETPFERHLPNIMPEQTKTSYFQLILPRRWTSHKAQPVCLHLAGTGDHYFWRRRNLIAKPLLKETGIGSLLMENPFYGVRKPPDQIRSNLHNVSDIFIMGGCLIMESIVMLNWCEKQGFGPLGLTGLSMGGHMASLAATSWPKPIPLVPCLSWSTASPVFTQGVMSESIDWSLLQSQYFSDTMYHNDLSKMVNIDDQDDGFLTESHFAQHFPVGISRIHDLKNRNETFMENKEIYQNNFDITEQLAAEEEAARMFPLNLLASQFKSDKLKRMKEVRILPSTNVEQRDLERRQQEALKFMRGIMDSCTHLKNFEIPVDTNLVIAICAKDDAYVPRDNCTSLEKIWPGVEIRYIDAGHVSAYLLHQKLYRATIAESFDRYSTKYSGIK</sequence>
<dbReference type="InterPro" id="IPR029058">
    <property type="entry name" value="AB_hydrolase_fold"/>
</dbReference>
<dbReference type="PANTHER" id="PTHR13617:SF14">
    <property type="entry name" value="PROTEIN ABHD18"/>
    <property type="match status" value="1"/>
</dbReference>
<proteinExistence type="predicted"/>
<evidence type="ECO:0000313" key="1">
    <source>
        <dbReference type="EMBL" id="KAF7987980.1"/>
    </source>
</evidence>
<dbReference type="Proteomes" id="UP000639338">
    <property type="component" value="Unassembled WGS sequence"/>
</dbReference>
<keyword evidence="2" id="KW-1185">Reference proteome</keyword>